<organism evidence="1 2">
    <name type="scientific">Olea europaea subsp. europaea</name>
    <dbReference type="NCBI Taxonomy" id="158383"/>
    <lineage>
        <taxon>Eukaryota</taxon>
        <taxon>Viridiplantae</taxon>
        <taxon>Streptophyta</taxon>
        <taxon>Embryophyta</taxon>
        <taxon>Tracheophyta</taxon>
        <taxon>Spermatophyta</taxon>
        <taxon>Magnoliopsida</taxon>
        <taxon>eudicotyledons</taxon>
        <taxon>Gunneridae</taxon>
        <taxon>Pentapetalae</taxon>
        <taxon>asterids</taxon>
        <taxon>lamiids</taxon>
        <taxon>Lamiales</taxon>
        <taxon>Oleaceae</taxon>
        <taxon>Oleeae</taxon>
        <taxon>Olea</taxon>
    </lineage>
</organism>
<comment type="caution">
    <text evidence="1">The sequence shown here is derived from an EMBL/GenBank/DDBJ whole genome shotgun (WGS) entry which is preliminary data.</text>
</comment>
<name>A0A8S0PXV2_OLEEU</name>
<gene>
    <name evidence="1" type="ORF">OLEA9_A042826</name>
</gene>
<proteinExistence type="predicted"/>
<dbReference type="OrthoDB" id="339900at2759"/>
<dbReference type="EMBL" id="CACTIH010000359">
    <property type="protein sequence ID" value="CAA2959965.1"/>
    <property type="molecule type" value="Genomic_DNA"/>
</dbReference>
<reference evidence="1 2" key="1">
    <citation type="submission" date="2019-12" db="EMBL/GenBank/DDBJ databases">
        <authorList>
            <person name="Alioto T."/>
            <person name="Alioto T."/>
            <person name="Gomez Garrido J."/>
        </authorList>
    </citation>
    <scope>NUCLEOTIDE SEQUENCE [LARGE SCALE GENOMIC DNA]</scope>
</reference>
<evidence type="ECO:0000313" key="1">
    <source>
        <dbReference type="EMBL" id="CAA2959965.1"/>
    </source>
</evidence>
<accession>A0A8S0PXV2</accession>
<sequence length="77" mass="8287">MYGVRLWDDTSGSLLDTCNVGAQVELLHSNGQEEAILPAVTDFGAMPDGSVFAVALQRSNAAKMQSFYKNSLCCQSQ</sequence>
<dbReference type="AlphaFoldDB" id="A0A8S0PXV2"/>
<keyword evidence="2" id="KW-1185">Reference proteome</keyword>
<protein>
    <submittedName>
        <fullName evidence="1">tRNA (Guanine-N(7)-)-methyltransferase non-catalytic subunit wdr4</fullName>
    </submittedName>
</protein>
<evidence type="ECO:0000313" key="2">
    <source>
        <dbReference type="Proteomes" id="UP000594638"/>
    </source>
</evidence>
<dbReference type="Gramene" id="OE9A042826T1">
    <property type="protein sequence ID" value="OE9A042826C1"/>
    <property type="gene ID" value="OE9A042826"/>
</dbReference>
<dbReference type="Proteomes" id="UP000594638">
    <property type="component" value="Unassembled WGS sequence"/>
</dbReference>